<gene>
    <name evidence="2" type="ORF">H9L22_06175</name>
</gene>
<dbReference type="PANTHER" id="PTHR30006">
    <property type="entry name" value="THIAMINE-BINDING PERIPLASMIC PROTEIN-RELATED"/>
    <property type="match status" value="1"/>
</dbReference>
<dbReference type="GO" id="GO:0015888">
    <property type="term" value="P:thiamine transport"/>
    <property type="evidence" value="ECO:0007669"/>
    <property type="project" value="TreeGrafter"/>
</dbReference>
<name>A0A7H0H8Q4_9ACTN</name>
<dbReference type="KEGG" id="tdf:H9L22_06175"/>
<dbReference type="GO" id="GO:0030288">
    <property type="term" value="C:outer membrane-bounded periplasmic space"/>
    <property type="evidence" value="ECO:0007669"/>
    <property type="project" value="TreeGrafter"/>
</dbReference>
<dbReference type="InterPro" id="IPR006059">
    <property type="entry name" value="SBP"/>
</dbReference>
<dbReference type="Proteomes" id="UP000516117">
    <property type="component" value="Chromosome"/>
</dbReference>
<protein>
    <submittedName>
        <fullName evidence="2">Extracellular solute-binding protein</fullName>
    </submittedName>
</protein>
<proteinExistence type="predicted"/>
<evidence type="ECO:0000256" key="1">
    <source>
        <dbReference type="ARBA" id="ARBA00022729"/>
    </source>
</evidence>
<dbReference type="Pfam" id="PF13416">
    <property type="entry name" value="SBP_bac_8"/>
    <property type="match status" value="1"/>
</dbReference>
<dbReference type="PANTHER" id="PTHR30006:SF2">
    <property type="entry name" value="ABC TRANSPORTER SUBSTRATE-BINDING PROTEIN"/>
    <property type="match status" value="1"/>
</dbReference>
<reference evidence="2 3" key="1">
    <citation type="submission" date="2020-08" db="EMBL/GenBank/DDBJ databases">
        <title>Genome sequence of Tessaracoccus defluvii JCM 17540T.</title>
        <authorList>
            <person name="Hyun D.-W."/>
            <person name="Bae J.-W."/>
        </authorList>
    </citation>
    <scope>NUCLEOTIDE SEQUENCE [LARGE SCALE GENOMIC DNA]</scope>
    <source>
        <strain evidence="2 3">JCM 17540</strain>
    </source>
</reference>
<dbReference type="GO" id="GO:0030975">
    <property type="term" value="F:thiamine binding"/>
    <property type="evidence" value="ECO:0007669"/>
    <property type="project" value="TreeGrafter"/>
</dbReference>
<organism evidence="2 3">
    <name type="scientific">Tessaracoccus defluvii</name>
    <dbReference type="NCBI Taxonomy" id="1285901"/>
    <lineage>
        <taxon>Bacteria</taxon>
        <taxon>Bacillati</taxon>
        <taxon>Actinomycetota</taxon>
        <taxon>Actinomycetes</taxon>
        <taxon>Propionibacteriales</taxon>
        <taxon>Propionibacteriaceae</taxon>
        <taxon>Tessaracoccus</taxon>
    </lineage>
</organism>
<dbReference type="SUPFAM" id="SSF53850">
    <property type="entry name" value="Periplasmic binding protein-like II"/>
    <property type="match status" value="1"/>
</dbReference>
<dbReference type="Gene3D" id="3.40.190.10">
    <property type="entry name" value="Periplasmic binding protein-like II"/>
    <property type="match status" value="2"/>
</dbReference>
<dbReference type="AlphaFoldDB" id="A0A7H0H8Q4"/>
<keyword evidence="1" id="KW-0732">Signal</keyword>
<sequence>MMWGGLDTADGDKHTEIFEHWLSEHEGDVQAAYKSPNGFYNVDHLSSVAFAVNNNLEKELGLEINGYEDLLDPALKGKIVMADPTSSSSAWNNISNIMAVFGNDSPEAWDFIRGLLENDVVIAGSSSATFGSVEDGEYVVGLTYEDGVASLIKSGAKNIRLQYPEEGTSASAFGTAVIKGGPNPDLAKKVINYIMSPEGQVAFGEAVGTVRMTTTAEVNSEFLPKHAEVTWVERDVKWLTENRDDVVSKWTDLYTEVNG</sequence>
<evidence type="ECO:0000313" key="3">
    <source>
        <dbReference type="Proteomes" id="UP000516117"/>
    </source>
</evidence>
<evidence type="ECO:0000313" key="2">
    <source>
        <dbReference type="EMBL" id="QNP56920.1"/>
    </source>
</evidence>
<dbReference type="GO" id="GO:0030976">
    <property type="term" value="F:thiamine pyrophosphate binding"/>
    <property type="evidence" value="ECO:0007669"/>
    <property type="project" value="TreeGrafter"/>
</dbReference>
<dbReference type="EMBL" id="CP060789">
    <property type="protein sequence ID" value="QNP56920.1"/>
    <property type="molecule type" value="Genomic_DNA"/>
</dbReference>
<dbReference type="RefSeq" id="WP_187722019.1">
    <property type="nucleotide sequence ID" value="NZ_CP060789.1"/>
</dbReference>
<keyword evidence="3" id="KW-1185">Reference proteome</keyword>
<accession>A0A7H0H8Q4</accession>